<dbReference type="GO" id="GO:0003677">
    <property type="term" value="F:DNA binding"/>
    <property type="evidence" value="ECO:0007669"/>
    <property type="project" value="InterPro"/>
</dbReference>
<reference evidence="4 5" key="1">
    <citation type="submission" date="2019-02" db="EMBL/GenBank/DDBJ databases">
        <title>Draft Genome Sequences of Six Type Strains of the Genus Massilia.</title>
        <authorList>
            <person name="Miess H."/>
            <person name="Frediansyhah A."/>
            <person name="Gross H."/>
        </authorList>
    </citation>
    <scope>NUCLEOTIDE SEQUENCE [LARGE SCALE GENOMIC DNA]</scope>
    <source>
        <strain evidence="4 5">DSM 17473</strain>
    </source>
</reference>
<dbReference type="EMBL" id="CP035913">
    <property type="protein sequence ID" value="QBE67566.1"/>
    <property type="molecule type" value="Genomic_DNA"/>
</dbReference>
<gene>
    <name evidence="4" type="ORF">EWM63_28590</name>
</gene>
<dbReference type="KEGG" id="plue:EWM63_28590"/>
<feature type="region of interest" description="Disordered" evidence="1">
    <location>
        <begin position="63"/>
        <end position="87"/>
    </location>
</feature>
<organism evidence="4 5">
    <name type="scientific">Pseudoduganella lutea</name>
    <dbReference type="NCBI Taxonomy" id="321985"/>
    <lineage>
        <taxon>Bacteria</taxon>
        <taxon>Pseudomonadati</taxon>
        <taxon>Pseudomonadota</taxon>
        <taxon>Betaproteobacteria</taxon>
        <taxon>Burkholderiales</taxon>
        <taxon>Oxalobacteraceae</taxon>
        <taxon>Telluria group</taxon>
        <taxon>Pseudoduganella</taxon>
    </lineage>
</organism>
<dbReference type="PANTHER" id="PTHR30007:SF1">
    <property type="entry name" value="BLR1914 PROTEIN"/>
    <property type="match status" value="1"/>
</dbReference>
<accession>A0A4P6L776</accession>
<dbReference type="AlphaFoldDB" id="A0A4P6L776"/>
<feature type="domain" description="Insertion element IS402-like" evidence="3">
    <location>
        <begin position="1"/>
        <end position="46"/>
    </location>
</feature>
<dbReference type="InterPro" id="IPR025161">
    <property type="entry name" value="IS402-like_dom"/>
</dbReference>
<name>A0A4P6L776_9BURK</name>
<proteinExistence type="predicted"/>
<dbReference type="Pfam" id="PF01609">
    <property type="entry name" value="DDE_Tnp_1"/>
    <property type="match status" value="1"/>
</dbReference>
<sequence>MNGIAHGPYTGIRWEDLPKELGYCSSMTWWRRLRNWQAAGVWDKLHWRCWLGCANTIRLTGVAPGSTRQRGQPPGSGNWPKANGRGKLGSKRHIVVDASGVPLAITVLGANRHDSTAFESTEAIPAVLGLDRRPRKRPRTLHADNGQEYTRCRRYLRKRGITARIARKGIESKDRLGRHRRAVGRTHSRFAGFGKLRIRFERRLDSQKALLSIAAAVITSRLVDDLC</sequence>
<dbReference type="GO" id="GO:0006313">
    <property type="term" value="P:DNA transposition"/>
    <property type="evidence" value="ECO:0007669"/>
    <property type="project" value="InterPro"/>
</dbReference>
<evidence type="ECO:0000256" key="1">
    <source>
        <dbReference type="SAM" id="MobiDB-lite"/>
    </source>
</evidence>
<dbReference type="Pfam" id="PF13340">
    <property type="entry name" value="DUF4096"/>
    <property type="match status" value="1"/>
</dbReference>
<evidence type="ECO:0000259" key="3">
    <source>
        <dbReference type="Pfam" id="PF13340"/>
    </source>
</evidence>
<feature type="domain" description="Transposase IS4-like" evidence="2">
    <location>
        <begin position="72"/>
        <end position="208"/>
    </location>
</feature>
<evidence type="ECO:0000259" key="2">
    <source>
        <dbReference type="Pfam" id="PF01609"/>
    </source>
</evidence>
<dbReference type="Proteomes" id="UP000290637">
    <property type="component" value="Chromosome"/>
</dbReference>
<dbReference type="InterPro" id="IPR002559">
    <property type="entry name" value="Transposase_11"/>
</dbReference>
<dbReference type="OrthoDB" id="9777326at2"/>
<dbReference type="GO" id="GO:0004803">
    <property type="term" value="F:transposase activity"/>
    <property type="evidence" value="ECO:0007669"/>
    <property type="project" value="InterPro"/>
</dbReference>
<dbReference type="NCBIfam" id="NF033580">
    <property type="entry name" value="transpos_IS5_3"/>
    <property type="match status" value="1"/>
</dbReference>
<keyword evidence="5" id="KW-1185">Reference proteome</keyword>
<protein>
    <submittedName>
        <fullName evidence="4">IS5 family transposase</fullName>
    </submittedName>
</protein>
<dbReference type="PANTHER" id="PTHR30007">
    <property type="entry name" value="PHP DOMAIN PROTEIN"/>
    <property type="match status" value="1"/>
</dbReference>
<evidence type="ECO:0000313" key="4">
    <source>
        <dbReference type="EMBL" id="QBE67566.1"/>
    </source>
</evidence>
<evidence type="ECO:0000313" key="5">
    <source>
        <dbReference type="Proteomes" id="UP000290637"/>
    </source>
</evidence>